<dbReference type="Gramene" id="OPUNC05G01490.1">
    <property type="protein sequence ID" value="OPUNC05G01490.1"/>
    <property type="gene ID" value="OPUNC05G01490"/>
</dbReference>
<dbReference type="Proteomes" id="UP000026962">
    <property type="component" value="Chromosome 5"/>
</dbReference>
<evidence type="ECO:0000313" key="3">
    <source>
        <dbReference type="Proteomes" id="UP000026962"/>
    </source>
</evidence>
<protein>
    <submittedName>
        <fullName evidence="2">Uncharacterized protein</fullName>
    </submittedName>
</protein>
<dbReference type="HOGENOM" id="CLU_1752691_0_0_1"/>
<sequence length="149" mass="15931">MGGVPTGGARRGDPPPPSPAMGGVPSALPPPPLRRATSPWAACGEVADPVPLWPDLILPWSVRPVPGDGARLADRRWRRVEKDDSPEPYCRLVVKSVVQVQLEKALYTEGIGGRPASGRPSAHCDVFVTAIKPLAYEIGKDSKIGKERQ</sequence>
<keyword evidence="3" id="KW-1185">Reference proteome</keyword>
<name>A0A0E0KXX9_ORYPU</name>
<proteinExistence type="predicted"/>
<accession>A0A0E0KXX9</accession>
<evidence type="ECO:0000256" key="1">
    <source>
        <dbReference type="SAM" id="MobiDB-lite"/>
    </source>
</evidence>
<feature type="region of interest" description="Disordered" evidence="1">
    <location>
        <begin position="1"/>
        <end position="36"/>
    </location>
</feature>
<dbReference type="EnsemblPlants" id="OPUNC05G01490.1">
    <property type="protein sequence ID" value="OPUNC05G01490.1"/>
    <property type="gene ID" value="OPUNC05G01490"/>
</dbReference>
<dbReference type="AlphaFoldDB" id="A0A0E0KXX9"/>
<reference evidence="2" key="1">
    <citation type="submission" date="2015-04" db="UniProtKB">
        <authorList>
            <consortium name="EnsemblPlants"/>
        </authorList>
    </citation>
    <scope>IDENTIFICATION</scope>
</reference>
<evidence type="ECO:0000313" key="2">
    <source>
        <dbReference type="EnsemblPlants" id="OPUNC05G01490.1"/>
    </source>
</evidence>
<organism evidence="2">
    <name type="scientific">Oryza punctata</name>
    <name type="common">Red rice</name>
    <dbReference type="NCBI Taxonomy" id="4537"/>
    <lineage>
        <taxon>Eukaryota</taxon>
        <taxon>Viridiplantae</taxon>
        <taxon>Streptophyta</taxon>
        <taxon>Embryophyta</taxon>
        <taxon>Tracheophyta</taxon>
        <taxon>Spermatophyta</taxon>
        <taxon>Magnoliopsida</taxon>
        <taxon>Liliopsida</taxon>
        <taxon>Poales</taxon>
        <taxon>Poaceae</taxon>
        <taxon>BOP clade</taxon>
        <taxon>Oryzoideae</taxon>
        <taxon>Oryzeae</taxon>
        <taxon>Oryzinae</taxon>
        <taxon>Oryza</taxon>
    </lineage>
</organism>
<reference evidence="2" key="2">
    <citation type="submission" date="2018-05" db="EMBL/GenBank/DDBJ databases">
        <title>OpunRS2 (Oryza punctata Reference Sequence Version 2).</title>
        <authorList>
            <person name="Zhang J."/>
            <person name="Kudrna D."/>
            <person name="Lee S."/>
            <person name="Talag J."/>
            <person name="Welchert J."/>
            <person name="Wing R.A."/>
        </authorList>
    </citation>
    <scope>NUCLEOTIDE SEQUENCE [LARGE SCALE GENOMIC DNA]</scope>
</reference>